<dbReference type="InterPro" id="IPR029030">
    <property type="entry name" value="Caspase-like_dom_sf"/>
</dbReference>
<dbReference type="SUPFAM" id="SSF52129">
    <property type="entry name" value="Caspase-like"/>
    <property type="match status" value="1"/>
</dbReference>
<evidence type="ECO:0000256" key="1">
    <source>
        <dbReference type="ARBA" id="ARBA00022574"/>
    </source>
</evidence>
<keyword evidence="2" id="KW-0677">Repeat</keyword>
<comment type="caution">
    <text evidence="6">The sequence shown here is derived from an EMBL/GenBank/DDBJ whole genome shotgun (WGS) entry which is preliminary data.</text>
</comment>
<feature type="domain" description="Peptidase C14 caspase" evidence="5">
    <location>
        <begin position="727"/>
        <end position="949"/>
    </location>
</feature>
<evidence type="ECO:0000313" key="7">
    <source>
        <dbReference type="Proteomes" id="UP000494245"/>
    </source>
</evidence>
<dbReference type="EMBL" id="BLTE01000001">
    <property type="protein sequence ID" value="GFK92242.1"/>
    <property type="molecule type" value="Genomic_DNA"/>
</dbReference>
<gene>
    <name evidence="6" type="ORF">NNJEOMEG_00064</name>
</gene>
<dbReference type="RefSeq" id="WP_173080199.1">
    <property type="nucleotide sequence ID" value="NZ_BLTE01000001.1"/>
</dbReference>
<dbReference type="InterPro" id="IPR015943">
    <property type="entry name" value="WD40/YVTN_repeat-like_dom_sf"/>
</dbReference>
<dbReference type="PROSITE" id="PS50294">
    <property type="entry name" value="WD_REPEATS_REGION"/>
    <property type="match status" value="1"/>
</dbReference>
<sequence>MWSAKFGPPFRFRAEALGAFLAALLLLLAAPTQAGEPPREPILRIETGTHGAVIKYIDADARGRFLVTASDDKTCRIWDAATGKPLRTLRPPVGRDANEGKLYTAAVSPDGSTVACGGWTEYGDSGGHAIFLFDSVSGKLLRCLEGLPNVIHSLAFSPDGTLLAAGVGGSNGIRLWRTKDWTLAGQDAGYDNVYGVAFDGKGRLAVTSYDGFVRLYDVGHGTLRLLAKAKSPGGELPFRCAFSSDGKTLAVGHNDAPRISLISVPNLDALPAPDADGTNDSLSKVAWLSDNRLAAGGMWDTAGQYPVRIWQDGGRGAFQDIALARSTLGGLKALPGSALAWAAMDRSLGVLESNGTARFSVAPALTDLRGNLAGFRLGQDGKTVSWTIWRTQNSACTFSLPGRDYRIGRPPEGLQPPRTAAPGLSVTDWEDKTAPKLGGNPLKLKDYEKSRSLAVAPDGKSFLLGTDWRLRLYNAAGELQEAPLSIPGTAWGLNIAPSGKVAVAALGDGTIRWYRLQDLREILALFPHPDGKRWVLWTPSGHYDASPGGEDLIGWHVNNGLDQAADFFPASRFRDQFHRPDVIDRVLDTLDVEQAVALADQTAGRVARSVDIARSLPPVVTILSPAGGHSFDKNTLTVKYEVRSPGGEEITGVSIQVDGRRAAEMPRGALAQSAQGQVQESTVTLPSRDARVAIVAENRHGPGVPAVIELRWAGAAPQAKGPLGRLYALCVGVGDYRSVTPKLNLPGKDAEDFARVLKLQKGTVYKDVAVKLLKDGEARREAILDGLAWLGENVRAEDTAILFMAGHGVNDDIDEYYFLPVDAEIRRLSSTAVDYGAVGSALKRIRGQRIVFLDTCHSGNLGKGMWNVNGLINRLSSSEKGVVVFSAATGQQFSYERPEWGNGAFTKALVEGLSGKAPRDAEGAITFKALDLYVDQEVRRLTGSDQTPVTAVPVGVPNFTVAVARKEGS</sequence>
<dbReference type="PROSITE" id="PS50082">
    <property type="entry name" value="WD_REPEATS_2"/>
    <property type="match status" value="1"/>
</dbReference>
<evidence type="ECO:0000259" key="5">
    <source>
        <dbReference type="Pfam" id="PF00656"/>
    </source>
</evidence>
<keyword evidence="7" id="KW-1185">Reference proteome</keyword>
<dbReference type="Proteomes" id="UP000494245">
    <property type="component" value="Unassembled WGS sequence"/>
</dbReference>
<proteinExistence type="predicted"/>
<dbReference type="SUPFAM" id="SSF101898">
    <property type="entry name" value="NHL repeat"/>
    <property type="match status" value="1"/>
</dbReference>
<reference evidence="6 7" key="1">
    <citation type="submission" date="2020-04" db="EMBL/GenBank/DDBJ databases">
        <authorList>
            <consortium name="Desulfovibrio sp. FSS-1 genome sequencing consortium"/>
            <person name="Shimoshige H."/>
            <person name="Kobayashi H."/>
            <person name="Maekawa T."/>
        </authorList>
    </citation>
    <scope>NUCLEOTIDE SEQUENCE [LARGE SCALE GENOMIC DNA]</scope>
    <source>
        <strain evidence="6 7">SIID29052-01</strain>
    </source>
</reference>
<dbReference type="GO" id="GO:0004197">
    <property type="term" value="F:cysteine-type endopeptidase activity"/>
    <property type="evidence" value="ECO:0007669"/>
    <property type="project" value="InterPro"/>
</dbReference>
<protein>
    <recommendedName>
        <fullName evidence="5">Peptidase C14 caspase domain-containing protein</fullName>
    </recommendedName>
</protein>
<dbReference type="SMART" id="SM00320">
    <property type="entry name" value="WD40"/>
    <property type="match status" value="6"/>
</dbReference>
<evidence type="ECO:0000313" key="6">
    <source>
        <dbReference type="EMBL" id="GFK92242.1"/>
    </source>
</evidence>
<evidence type="ECO:0000256" key="4">
    <source>
        <dbReference type="SAM" id="SignalP"/>
    </source>
</evidence>
<dbReference type="Pfam" id="PF00400">
    <property type="entry name" value="WD40"/>
    <property type="match status" value="3"/>
</dbReference>
<dbReference type="AlphaFoldDB" id="A0A6V8LHQ3"/>
<name>A0A6V8LHQ3_9BACT</name>
<organism evidence="6 7">
    <name type="scientific">Fundidesulfovibrio magnetotacticus</name>
    <dbReference type="NCBI Taxonomy" id="2730080"/>
    <lineage>
        <taxon>Bacteria</taxon>
        <taxon>Pseudomonadati</taxon>
        <taxon>Thermodesulfobacteriota</taxon>
        <taxon>Desulfovibrionia</taxon>
        <taxon>Desulfovibrionales</taxon>
        <taxon>Desulfovibrionaceae</taxon>
        <taxon>Fundidesulfovibrio</taxon>
    </lineage>
</organism>
<dbReference type="Gene3D" id="2.130.10.10">
    <property type="entry name" value="YVTN repeat-like/Quinoprotein amine dehydrogenase"/>
    <property type="match status" value="3"/>
</dbReference>
<feature type="chain" id="PRO_5029010385" description="Peptidase C14 caspase domain-containing protein" evidence="4">
    <location>
        <begin position="35"/>
        <end position="969"/>
    </location>
</feature>
<dbReference type="InterPro" id="IPR011047">
    <property type="entry name" value="Quinoprotein_ADH-like_sf"/>
</dbReference>
<dbReference type="PANTHER" id="PTHR19879:SF9">
    <property type="entry name" value="TRANSCRIPTION INITIATION FACTOR TFIID SUBUNIT 5"/>
    <property type="match status" value="1"/>
</dbReference>
<dbReference type="SUPFAM" id="SSF50998">
    <property type="entry name" value="Quinoprotein alcohol dehydrogenase-like"/>
    <property type="match status" value="1"/>
</dbReference>
<dbReference type="InterPro" id="IPR019775">
    <property type="entry name" value="WD40_repeat_CS"/>
</dbReference>
<dbReference type="Pfam" id="PF00656">
    <property type="entry name" value="Peptidase_C14"/>
    <property type="match status" value="1"/>
</dbReference>
<dbReference type="PROSITE" id="PS00678">
    <property type="entry name" value="WD_REPEATS_1"/>
    <property type="match status" value="1"/>
</dbReference>
<dbReference type="PANTHER" id="PTHR19879">
    <property type="entry name" value="TRANSCRIPTION INITIATION FACTOR TFIID"/>
    <property type="match status" value="1"/>
</dbReference>
<dbReference type="Gene3D" id="3.40.50.1460">
    <property type="match status" value="1"/>
</dbReference>
<evidence type="ECO:0000256" key="3">
    <source>
        <dbReference type="PROSITE-ProRule" id="PRU00221"/>
    </source>
</evidence>
<accession>A0A6V8LHQ3</accession>
<keyword evidence="1 3" id="KW-0853">WD repeat</keyword>
<dbReference type="GO" id="GO:0006508">
    <property type="term" value="P:proteolysis"/>
    <property type="evidence" value="ECO:0007669"/>
    <property type="project" value="InterPro"/>
</dbReference>
<keyword evidence="4" id="KW-0732">Signal</keyword>
<feature type="signal peptide" evidence="4">
    <location>
        <begin position="1"/>
        <end position="34"/>
    </location>
</feature>
<evidence type="ECO:0000256" key="2">
    <source>
        <dbReference type="ARBA" id="ARBA00022737"/>
    </source>
</evidence>
<dbReference type="InterPro" id="IPR001680">
    <property type="entry name" value="WD40_rpt"/>
</dbReference>
<reference evidence="6 7" key="2">
    <citation type="submission" date="2020-05" db="EMBL/GenBank/DDBJ databases">
        <title>Draft genome sequence of Desulfovibrio sp. strainFSS-1.</title>
        <authorList>
            <person name="Shimoshige H."/>
            <person name="Kobayashi H."/>
            <person name="Maekawa T."/>
        </authorList>
    </citation>
    <scope>NUCLEOTIDE SEQUENCE [LARGE SCALE GENOMIC DNA]</scope>
    <source>
        <strain evidence="6 7">SIID29052-01</strain>
    </source>
</reference>
<dbReference type="InterPro" id="IPR011600">
    <property type="entry name" value="Pept_C14_caspase"/>
</dbReference>
<feature type="repeat" description="WD" evidence="3">
    <location>
        <begin position="47"/>
        <end position="88"/>
    </location>
</feature>